<feature type="region of interest" description="Disordered" evidence="1">
    <location>
        <begin position="1"/>
        <end position="41"/>
    </location>
</feature>
<feature type="region of interest" description="Disordered" evidence="1">
    <location>
        <begin position="58"/>
        <end position="80"/>
    </location>
</feature>
<proteinExistence type="predicted"/>
<reference evidence="2" key="1">
    <citation type="submission" date="2022-06" db="EMBL/GenBank/DDBJ databases">
        <title>Complete genome sequences of two strains of the flax pathogen Septoria linicola.</title>
        <authorList>
            <person name="Lapalu N."/>
            <person name="Simon A."/>
            <person name="Demenou B."/>
            <person name="Paumier D."/>
            <person name="Guillot M.-P."/>
            <person name="Gout L."/>
            <person name="Valade R."/>
        </authorList>
    </citation>
    <scope>NUCLEOTIDE SEQUENCE</scope>
    <source>
        <strain evidence="2">SE15195</strain>
    </source>
</reference>
<evidence type="ECO:0000313" key="3">
    <source>
        <dbReference type="Proteomes" id="UP001056384"/>
    </source>
</evidence>
<evidence type="ECO:0000313" key="2">
    <source>
        <dbReference type="EMBL" id="USW58800.1"/>
    </source>
</evidence>
<dbReference type="Proteomes" id="UP001056384">
    <property type="component" value="Chromosome 11"/>
</dbReference>
<gene>
    <name evidence="2" type="ORF">Slin15195_G121190</name>
</gene>
<sequence>MHGEHGADAPSPTTVPPQTPAWAGSPSATADGLEEAQDRQQDQTFLETMEAIGYRLISPGVPEARNPPYPDDETVQDDHEPTVVEDPFEEPAGAVNSRLPVDDAVSAGIPLHTRFLFKVEEAPCHER</sequence>
<evidence type="ECO:0000256" key="1">
    <source>
        <dbReference type="SAM" id="MobiDB-lite"/>
    </source>
</evidence>
<protein>
    <submittedName>
        <fullName evidence="2">Uncharacterized protein</fullName>
    </submittedName>
</protein>
<dbReference type="AlphaFoldDB" id="A0A9Q9EQ66"/>
<organism evidence="2 3">
    <name type="scientific">Septoria linicola</name>
    <dbReference type="NCBI Taxonomy" id="215465"/>
    <lineage>
        <taxon>Eukaryota</taxon>
        <taxon>Fungi</taxon>
        <taxon>Dikarya</taxon>
        <taxon>Ascomycota</taxon>
        <taxon>Pezizomycotina</taxon>
        <taxon>Dothideomycetes</taxon>
        <taxon>Dothideomycetidae</taxon>
        <taxon>Mycosphaerellales</taxon>
        <taxon>Mycosphaerellaceae</taxon>
        <taxon>Septoria</taxon>
    </lineage>
</organism>
<keyword evidence="3" id="KW-1185">Reference proteome</keyword>
<dbReference type="EMBL" id="CP099428">
    <property type="protein sequence ID" value="USW58800.1"/>
    <property type="molecule type" value="Genomic_DNA"/>
</dbReference>
<accession>A0A9Q9EQ66</accession>
<name>A0A9Q9EQ66_9PEZI</name>